<sequence>MQSTRNFLGNLLARYDWTLNFSHSPDFVPLMNTNAVPTNFQSQQLNASIQGLDPSIRELQAEIYHLRYAAASLESRMLHLTEIRRDYKGALSPIRRLPGEVLAEILRWTRGCPRSNHHVSGFDVFDISDGPWCLGQVCSAWRVAIGTFCPDLWSEMTIEFPERLEINDVRPTFPFFGRNMLALLECALERGRSRRLDCSFKYLGYYEAGELYSDAEKNLIEQCFDLLLTHSTRWRSVELIIPPSLLTHIPRIRGRLDNLQDMYLKCEETAEPGNINAFEIAPKLKTLHLTDIHPEALVTFPRENLITFLDARPLSDTDRTPEHLDLIASCSNLLSFSYHHHSKIPESFGLQFPITRNTSVQSLSASLGKFISSLDLPALKQMTVTPGHDVSENTDFTDIACPKDALSGLHGLISRSRCSLTILRLIDVPTEDDQLLSILRLTPQLLALTIELRVFSLTTSPLNNVKLRDIVRHMTETQGEGNDRNLILIPSLKKMVIVIRELNYMAAGFLDDGFVDMVISRRASGHLSVFEKLIVMVVGRECCVPFMYTAAREKLMALKEDGLRLKLMVNDGMNSPIRAINAHEVDQSDSESD</sequence>
<name>A0AA39Q6S7_9AGAR</name>
<evidence type="ECO:0000313" key="1">
    <source>
        <dbReference type="EMBL" id="KAK0496640.1"/>
    </source>
</evidence>
<gene>
    <name evidence="1" type="ORF">EDD18DRAFT_1163181</name>
</gene>
<evidence type="ECO:0000313" key="2">
    <source>
        <dbReference type="Proteomes" id="UP001175228"/>
    </source>
</evidence>
<accession>A0AA39Q6S7</accession>
<dbReference type="Proteomes" id="UP001175228">
    <property type="component" value="Unassembled WGS sequence"/>
</dbReference>
<keyword evidence="2" id="KW-1185">Reference proteome</keyword>
<dbReference type="AlphaFoldDB" id="A0AA39Q6S7"/>
<organism evidence="1 2">
    <name type="scientific">Armillaria luteobubalina</name>
    <dbReference type="NCBI Taxonomy" id="153913"/>
    <lineage>
        <taxon>Eukaryota</taxon>
        <taxon>Fungi</taxon>
        <taxon>Dikarya</taxon>
        <taxon>Basidiomycota</taxon>
        <taxon>Agaricomycotina</taxon>
        <taxon>Agaricomycetes</taxon>
        <taxon>Agaricomycetidae</taxon>
        <taxon>Agaricales</taxon>
        <taxon>Marasmiineae</taxon>
        <taxon>Physalacriaceae</taxon>
        <taxon>Armillaria</taxon>
    </lineage>
</organism>
<evidence type="ECO:0008006" key="3">
    <source>
        <dbReference type="Google" id="ProtNLM"/>
    </source>
</evidence>
<comment type="caution">
    <text evidence="1">The sequence shown here is derived from an EMBL/GenBank/DDBJ whole genome shotgun (WGS) entry which is preliminary data.</text>
</comment>
<protein>
    <recommendedName>
        <fullName evidence="3">F-box domain-containing protein</fullName>
    </recommendedName>
</protein>
<proteinExistence type="predicted"/>
<dbReference type="EMBL" id="JAUEPU010000014">
    <property type="protein sequence ID" value="KAK0496640.1"/>
    <property type="molecule type" value="Genomic_DNA"/>
</dbReference>
<reference evidence="1" key="1">
    <citation type="submission" date="2023-06" db="EMBL/GenBank/DDBJ databases">
        <authorList>
            <consortium name="Lawrence Berkeley National Laboratory"/>
            <person name="Ahrendt S."/>
            <person name="Sahu N."/>
            <person name="Indic B."/>
            <person name="Wong-Bajracharya J."/>
            <person name="Merenyi Z."/>
            <person name="Ke H.-M."/>
            <person name="Monk M."/>
            <person name="Kocsube S."/>
            <person name="Drula E."/>
            <person name="Lipzen A."/>
            <person name="Balint B."/>
            <person name="Henrissat B."/>
            <person name="Andreopoulos B."/>
            <person name="Martin F.M."/>
            <person name="Harder C.B."/>
            <person name="Rigling D."/>
            <person name="Ford K.L."/>
            <person name="Foster G.D."/>
            <person name="Pangilinan J."/>
            <person name="Papanicolaou A."/>
            <person name="Barry K."/>
            <person name="LaButti K."/>
            <person name="Viragh M."/>
            <person name="Koriabine M."/>
            <person name="Yan M."/>
            <person name="Riley R."/>
            <person name="Champramary S."/>
            <person name="Plett K.L."/>
            <person name="Tsai I.J."/>
            <person name="Slot J."/>
            <person name="Sipos G."/>
            <person name="Plett J."/>
            <person name="Nagy L.G."/>
            <person name="Grigoriev I.V."/>
        </authorList>
    </citation>
    <scope>NUCLEOTIDE SEQUENCE</scope>
    <source>
        <strain evidence="1">HWK02</strain>
    </source>
</reference>